<proteinExistence type="predicted"/>
<name>A0AAW6LNC6_RHOSG</name>
<sequence>MNGLFLKVMSLTPEQRRRIYNIAIAVAPILLLMKVVTPEQIDPVLNLLSAVLGVGVPVVAKSFVPTAFKEPDQ</sequence>
<reference evidence="1" key="1">
    <citation type="submission" date="2023-02" db="EMBL/GenBank/DDBJ databases">
        <title>A novel hydrolase synthesized by Rhodococcus erythropolis HQ is responsible for the detoxification of Zearalenone.</title>
        <authorList>
            <person name="Hu J."/>
            <person name="Xu J."/>
        </authorList>
    </citation>
    <scope>NUCLEOTIDE SEQUENCE</scope>
    <source>
        <strain evidence="1">HQ</strain>
    </source>
</reference>
<protein>
    <recommendedName>
        <fullName evidence="3">Holin</fullName>
    </recommendedName>
</protein>
<accession>A0AAW6LNC6</accession>
<gene>
    <name evidence="1" type="ORF">PXH69_24120</name>
</gene>
<evidence type="ECO:0000313" key="2">
    <source>
        <dbReference type="Proteomes" id="UP001217325"/>
    </source>
</evidence>
<dbReference type="Proteomes" id="UP001217325">
    <property type="component" value="Unassembled WGS sequence"/>
</dbReference>
<dbReference type="EMBL" id="JARDXE010000017">
    <property type="protein sequence ID" value="MDE8648069.1"/>
    <property type="molecule type" value="Genomic_DNA"/>
</dbReference>
<dbReference type="RefSeq" id="WP_275232306.1">
    <property type="nucleotide sequence ID" value="NZ_JARDXE010000017.1"/>
</dbReference>
<evidence type="ECO:0000313" key="1">
    <source>
        <dbReference type="EMBL" id="MDE8648069.1"/>
    </source>
</evidence>
<comment type="caution">
    <text evidence="1">The sequence shown here is derived from an EMBL/GenBank/DDBJ whole genome shotgun (WGS) entry which is preliminary data.</text>
</comment>
<evidence type="ECO:0008006" key="3">
    <source>
        <dbReference type="Google" id="ProtNLM"/>
    </source>
</evidence>
<dbReference type="AlphaFoldDB" id="A0AAW6LNC6"/>
<organism evidence="1 2">
    <name type="scientific">Rhodococcus qingshengii</name>
    <dbReference type="NCBI Taxonomy" id="334542"/>
    <lineage>
        <taxon>Bacteria</taxon>
        <taxon>Bacillati</taxon>
        <taxon>Actinomycetota</taxon>
        <taxon>Actinomycetes</taxon>
        <taxon>Mycobacteriales</taxon>
        <taxon>Nocardiaceae</taxon>
        <taxon>Rhodococcus</taxon>
        <taxon>Rhodococcus erythropolis group</taxon>
    </lineage>
</organism>